<evidence type="ECO:0000256" key="5">
    <source>
        <dbReference type="ARBA" id="ARBA00023180"/>
    </source>
</evidence>
<dbReference type="VEuPathDB" id="VectorBase:HLOH_042116"/>
<evidence type="ECO:0000259" key="7">
    <source>
        <dbReference type="PROSITE" id="PS50940"/>
    </source>
</evidence>
<dbReference type="PANTHER" id="PTHR23301:SF0">
    <property type="entry name" value="CHITIN-BINDING TYPE-2 DOMAIN-CONTAINING PROTEIN-RELATED"/>
    <property type="match status" value="1"/>
</dbReference>
<sequence>MTVQVVAVTLVVVAAVIPVVVAKDPVACPAVDDKGANATLRPNVYNCSTFFLCSQGVPELLECPPGLHYNAELRVCDFPYRAKCTELPLPAPTEAAPSEDVPPATEKIVITKVVKEVIREADAPGA</sequence>
<evidence type="ECO:0000256" key="3">
    <source>
        <dbReference type="ARBA" id="ARBA00022737"/>
    </source>
</evidence>
<dbReference type="AlphaFoldDB" id="A0A9J6G1B4"/>
<evidence type="ECO:0000256" key="4">
    <source>
        <dbReference type="ARBA" id="ARBA00023157"/>
    </source>
</evidence>
<name>A0A9J6G1B4_HAELO</name>
<gene>
    <name evidence="8" type="ORF">HPB48_004334</name>
</gene>
<feature type="signal peptide" evidence="6">
    <location>
        <begin position="1"/>
        <end position="22"/>
    </location>
</feature>
<reference evidence="8 9" key="1">
    <citation type="journal article" date="2020" name="Cell">
        <title>Large-Scale Comparative Analyses of Tick Genomes Elucidate Their Genetic Diversity and Vector Capacities.</title>
        <authorList>
            <consortium name="Tick Genome and Microbiome Consortium (TIGMIC)"/>
            <person name="Jia N."/>
            <person name="Wang J."/>
            <person name="Shi W."/>
            <person name="Du L."/>
            <person name="Sun Y."/>
            <person name="Zhan W."/>
            <person name="Jiang J.F."/>
            <person name="Wang Q."/>
            <person name="Zhang B."/>
            <person name="Ji P."/>
            <person name="Bell-Sakyi L."/>
            <person name="Cui X.M."/>
            <person name="Yuan T.T."/>
            <person name="Jiang B.G."/>
            <person name="Yang W.F."/>
            <person name="Lam T.T."/>
            <person name="Chang Q.C."/>
            <person name="Ding S.J."/>
            <person name="Wang X.J."/>
            <person name="Zhu J.G."/>
            <person name="Ruan X.D."/>
            <person name="Zhao L."/>
            <person name="Wei J.T."/>
            <person name="Ye R.Z."/>
            <person name="Que T.C."/>
            <person name="Du C.H."/>
            <person name="Zhou Y.H."/>
            <person name="Cheng J.X."/>
            <person name="Dai P.F."/>
            <person name="Guo W.B."/>
            <person name="Han X.H."/>
            <person name="Huang E.J."/>
            <person name="Li L.F."/>
            <person name="Wei W."/>
            <person name="Gao Y.C."/>
            <person name="Liu J.Z."/>
            <person name="Shao H.Z."/>
            <person name="Wang X."/>
            <person name="Wang C.C."/>
            <person name="Yang T.C."/>
            <person name="Huo Q.B."/>
            <person name="Li W."/>
            <person name="Chen H.Y."/>
            <person name="Chen S.E."/>
            <person name="Zhou L.G."/>
            <person name="Ni X.B."/>
            <person name="Tian J.H."/>
            <person name="Sheng Y."/>
            <person name="Liu T."/>
            <person name="Pan Y.S."/>
            <person name="Xia L.Y."/>
            <person name="Li J."/>
            <person name="Zhao F."/>
            <person name="Cao W.C."/>
        </authorList>
    </citation>
    <scope>NUCLEOTIDE SEQUENCE [LARGE SCALE GENOMIC DNA]</scope>
    <source>
        <strain evidence="8">HaeL-2018</strain>
    </source>
</reference>
<feature type="domain" description="Chitin-binding type-2" evidence="7">
    <location>
        <begin position="25"/>
        <end position="86"/>
    </location>
</feature>
<organism evidence="8 9">
    <name type="scientific">Haemaphysalis longicornis</name>
    <name type="common">Bush tick</name>
    <dbReference type="NCBI Taxonomy" id="44386"/>
    <lineage>
        <taxon>Eukaryota</taxon>
        <taxon>Metazoa</taxon>
        <taxon>Ecdysozoa</taxon>
        <taxon>Arthropoda</taxon>
        <taxon>Chelicerata</taxon>
        <taxon>Arachnida</taxon>
        <taxon>Acari</taxon>
        <taxon>Parasitiformes</taxon>
        <taxon>Ixodida</taxon>
        <taxon>Ixodoidea</taxon>
        <taxon>Ixodidae</taxon>
        <taxon>Haemaphysalinae</taxon>
        <taxon>Haemaphysalis</taxon>
    </lineage>
</organism>
<dbReference type="Pfam" id="PF01607">
    <property type="entry name" value="CBM_14"/>
    <property type="match status" value="1"/>
</dbReference>
<keyword evidence="3" id="KW-0677">Repeat</keyword>
<dbReference type="EMBL" id="JABSTR010000004">
    <property type="protein sequence ID" value="KAH9368835.1"/>
    <property type="molecule type" value="Genomic_DNA"/>
</dbReference>
<proteinExistence type="predicted"/>
<dbReference type="OMA" id="DANCFEL"/>
<dbReference type="PANTHER" id="PTHR23301">
    <property type="entry name" value="CHITIN BINDING PERITROPHIN-A"/>
    <property type="match status" value="1"/>
</dbReference>
<keyword evidence="9" id="KW-1185">Reference proteome</keyword>
<evidence type="ECO:0000313" key="9">
    <source>
        <dbReference type="Proteomes" id="UP000821853"/>
    </source>
</evidence>
<keyword evidence="1" id="KW-0147">Chitin-binding</keyword>
<dbReference type="OrthoDB" id="6511399at2759"/>
<dbReference type="InterPro" id="IPR051940">
    <property type="entry name" value="Chitin_bind-dev_reg"/>
</dbReference>
<evidence type="ECO:0000313" key="8">
    <source>
        <dbReference type="EMBL" id="KAH9368835.1"/>
    </source>
</evidence>
<keyword evidence="4" id="KW-1015">Disulfide bond</keyword>
<dbReference type="GO" id="GO:0005576">
    <property type="term" value="C:extracellular region"/>
    <property type="evidence" value="ECO:0007669"/>
    <property type="project" value="InterPro"/>
</dbReference>
<keyword evidence="5" id="KW-0325">Glycoprotein</keyword>
<comment type="caution">
    <text evidence="8">The sequence shown here is derived from an EMBL/GenBank/DDBJ whole genome shotgun (WGS) entry which is preliminary data.</text>
</comment>
<dbReference type="Proteomes" id="UP000821853">
    <property type="component" value="Chromosome 2"/>
</dbReference>
<protein>
    <recommendedName>
        <fullName evidence="7">Chitin-binding type-2 domain-containing protein</fullName>
    </recommendedName>
</protein>
<dbReference type="PROSITE" id="PS50940">
    <property type="entry name" value="CHIT_BIND_II"/>
    <property type="match status" value="1"/>
</dbReference>
<dbReference type="InterPro" id="IPR036508">
    <property type="entry name" value="Chitin-bd_dom_sf"/>
</dbReference>
<evidence type="ECO:0000256" key="1">
    <source>
        <dbReference type="ARBA" id="ARBA00022669"/>
    </source>
</evidence>
<evidence type="ECO:0000256" key="2">
    <source>
        <dbReference type="ARBA" id="ARBA00022729"/>
    </source>
</evidence>
<dbReference type="Gene3D" id="2.170.140.10">
    <property type="entry name" value="Chitin binding domain"/>
    <property type="match status" value="1"/>
</dbReference>
<dbReference type="InterPro" id="IPR002557">
    <property type="entry name" value="Chitin-bd_dom"/>
</dbReference>
<accession>A0A9J6G1B4</accession>
<keyword evidence="2 6" id="KW-0732">Signal</keyword>
<dbReference type="GO" id="GO:0008061">
    <property type="term" value="F:chitin binding"/>
    <property type="evidence" value="ECO:0007669"/>
    <property type="project" value="UniProtKB-KW"/>
</dbReference>
<dbReference type="SUPFAM" id="SSF57625">
    <property type="entry name" value="Invertebrate chitin-binding proteins"/>
    <property type="match status" value="1"/>
</dbReference>
<evidence type="ECO:0000256" key="6">
    <source>
        <dbReference type="SAM" id="SignalP"/>
    </source>
</evidence>
<dbReference type="SMART" id="SM00494">
    <property type="entry name" value="ChtBD2"/>
    <property type="match status" value="1"/>
</dbReference>
<feature type="chain" id="PRO_5039887732" description="Chitin-binding type-2 domain-containing protein" evidence="6">
    <location>
        <begin position="23"/>
        <end position="126"/>
    </location>
</feature>